<dbReference type="AlphaFoldDB" id="A0A5A7PTW1"/>
<gene>
    <name evidence="2" type="ORF">STAS_12404</name>
</gene>
<dbReference type="OrthoDB" id="1711136at2759"/>
<proteinExistence type="predicted"/>
<sequence length="115" mass="12629">MALGYDEEVALRAILKNEHVMVGWTTTGAQDDPEPSFADLMRLEECSLASMVCPTGTWPCLLRVSEQTQSSFTAPEPERQNDPELVAPSMCKNIISVSNGQRATPEDSSSIREVQ</sequence>
<name>A0A5A7PTW1_STRAF</name>
<organism evidence="2 3">
    <name type="scientific">Striga asiatica</name>
    <name type="common">Asiatic witchweed</name>
    <name type="synonym">Buchnera asiatica</name>
    <dbReference type="NCBI Taxonomy" id="4170"/>
    <lineage>
        <taxon>Eukaryota</taxon>
        <taxon>Viridiplantae</taxon>
        <taxon>Streptophyta</taxon>
        <taxon>Embryophyta</taxon>
        <taxon>Tracheophyta</taxon>
        <taxon>Spermatophyta</taxon>
        <taxon>Magnoliopsida</taxon>
        <taxon>eudicotyledons</taxon>
        <taxon>Gunneridae</taxon>
        <taxon>Pentapetalae</taxon>
        <taxon>asterids</taxon>
        <taxon>lamiids</taxon>
        <taxon>Lamiales</taxon>
        <taxon>Orobanchaceae</taxon>
        <taxon>Buchnereae</taxon>
        <taxon>Striga</taxon>
    </lineage>
</organism>
<reference evidence="3" key="1">
    <citation type="journal article" date="2019" name="Curr. Biol.">
        <title>Genome Sequence of Striga asiatica Provides Insight into the Evolution of Plant Parasitism.</title>
        <authorList>
            <person name="Yoshida S."/>
            <person name="Kim S."/>
            <person name="Wafula E.K."/>
            <person name="Tanskanen J."/>
            <person name="Kim Y.M."/>
            <person name="Honaas L."/>
            <person name="Yang Z."/>
            <person name="Spallek T."/>
            <person name="Conn C.E."/>
            <person name="Ichihashi Y."/>
            <person name="Cheong K."/>
            <person name="Cui S."/>
            <person name="Der J.P."/>
            <person name="Gundlach H."/>
            <person name="Jiao Y."/>
            <person name="Hori C."/>
            <person name="Ishida J.K."/>
            <person name="Kasahara H."/>
            <person name="Kiba T."/>
            <person name="Kim M.S."/>
            <person name="Koo N."/>
            <person name="Laohavisit A."/>
            <person name="Lee Y.H."/>
            <person name="Lumba S."/>
            <person name="McCourt P."/>
            <person name="Mortimer J.C."/>
            <person name="Mutuku J.M."/>
            <person name="Nomura T."/>
            <person name="Sasaki-Sekimoto Y."/>
            <person name="Seto Y."/>
            <person name="Wang Y."/>
            <person name="Wakatake T."/>
            <person name="Sakakibara H."/>
            <person name="Demura T."/>
            <person name="Yamaguchi S."/>
            <person name="Yoneyama K."/>
            <person name="Manabe R.I."/>
            <person name="Nelson D.C."/>
            <person name="Schulman A.H."/>
            <person name="Timko M.P."/>
            <person name="dePamphilis C.W."/>
            <person name="Choi D."/>
            <person name="Shirasu K."/>
        </authorList>
    </citation>
    <scope>NUCLEOTIDE SEQUENCE [LARGE SCALE GENOMIC DNA]</scope>
    <source>
        <strain evidence="3">cv. UVA1</strain>
    </source>
</reference>
<dbReference type="EMBL" id="BKCP01005072">
    <property type="protein sequence ID" value="GER36091.1"/>
    <property type="molecule type" value="Genomic_DNA"/>
</dbReference>
<protein>
    <submittedName>
        <fullName evidence="2">RING/U-box superfamily protein</fullName>
    </submittedName>
</protein>
<comment type="caution">
    <text evidence="2">The sequence shown here is derived from an EMBL/GenBank/DDBJ whole genome shotgun (WGS) entry which is preliminary data.</text>
</comment>
<evidence type="ECO:0000313" key="3">
    <source>
        <dbReference type="Proteomes" id="UP000325081"/>
    </source>
</evidence>
<evidence type="ECO:0000313" key="2">
    <source>
        <dbReference type="EMBL" id="GER36091.1"/>
    </source>
</evidence>
<dbReference type="Proteomes" id="UP000325081">
    <property type="component" value="Unassembled WGS sequence"/>
</dbReference>
<accession>A0A5A7PTW1</accession>
<feature type="region of interest" description="Disordered" evidence="1">
    <location>
        <begin position="96"/>
        <end position="115"/>
    </location>
</feature>
<evidence type="ECO:0000256" key="1">
    <source>
        <dbReference type="SAM" id="MobiDB-lite"/>
    </source>
</evidence>
<keyword evidence="3" id="KW-1185">Reference proteome</keyword>